<keyword evidence="4 9" id="KW-0812">Transmembrane</keyword>
<feature type="transmembrane region" description="Helical" evidence="9">
    <location>
        <begin position="74"/>
        <end position="91"/>
    </location>
</feature>
<dbReference type="Gene3D" id="1.20.1250.20">
    <property type="entry name" value="MFS general substrate transporter like domains"/>
    <property type="match status" value="1"/>
</dbReference>
<dbReference type="AlphaFoldDB" id="A0ABC8BZN1"/>
<dbReference type="PANTHER" id="PTHR42718">
    <property type="entry name" value="MAJOR FACILITATOR SUPERFAMILY MULTIDRUG TRANSPORTER MFSC"/>
    <property type="match status" value="1"/>
</dbReference>
<gene>
    <name evidence="11" type="ORF">B7C62_29345</name>
</gene>
<feature type="transmembrane region" description="Helical" evidence="9">
    <location>
        <begin position="495"/>
        <end position="515"/>
    </location>
</feature>
<feature type="transmembrane region" description="Helical" evidence="9">
    <location>
        <begin position="182"/>
        <end position="206"/>
    </location>
</feature>
<name>A0ABC8BZN1_9ACTN</name>
<keyword evidence="12" id="KW-1185">Reference proteome</keyword>
<reference evidence="11 12" key="1">
    <citation type="submission" date="2017-04" db="EMBL/GenBank/DDBJ databases">
        <title>The complete genome sequence of Streptomyces albolongus YIM 101047, the producer of novel bafilomycins and novel odoriferous sesquiterpenoids.</title>
        <authorList>
            <person name="Yin M."/>
            <person name="Jiang Y."/>
        </authorList>
    </citation>
    <scope>NUCLEOTIDE SEQUENCE [LARGE SCALE GENOMIC DNA]</scope>
    <source>
        <strain evidence="11 12">YIM 101047</strain>
    </source>
</reference>
<dbReference type="InterPro" id="IPR011701">
    <property type="entry name" value="MFS"/>
</dbReference>
<evidence type="ECO:0000256" key="4">
    <source>
        <dbReference type="ARBA" id="ARBA00022692"/>
    </source>
</evidence>
<feature type="transmembrane region" description="Helical" evidence="9">
    <location>
        <begin position="123"/>
        <end position="144"/>
    </location>
</feature>
<evidence type="ECO:0000313" key="12">
    <source>
        <dbReference type="Proteomes" id="UP000192251"/>
    </source>
</evidence>
<feature type="transmembrane region" description="Helical" evidence="9">
    <location>
        <begin position="218"/>
        <end position="237"/>
    </location>
</feature>
<evidence type="ECO:0000256" key="9">
    <source>
        <dbReference type="SAM" id="Phobius"/>
    </source>
</evidence>
<evidence type="ECO:0000313" key="11">
    <source>
        <dbReference type="EMBL" id="ARF75916.1"/>
    </source>
</evidence>
<proteinExistence type="predicted"/>
<accession>A0ABC8BZN1</accession>
<comment type="subcellular location">
    <subcellularLocation>
        <location evidence="1">Cell membrane</location>
        <topology evidence="1">Multi-pass membrane protein</topology>
    </subcellularLocation>
</comment>
<feature type="transmembrane region" description="Helical" evidence="9">
    <location>
        <begin position="422"/>
        <end position="439"/>
    </location>
</feature>
<evidence type="ECO:0000256" key="3">
    <source>
        <dbReference type="ARBA" id="ARBA00022475"/>
    </source>
</evidence>
<evidence type="ECO:0000256" key="7">
    <source>
        <dbReference type="ARBA" id="ARBA00023251"/>
    </source>
</evidence>
<dbReference type="PANTHER" id="PTHR42718:SF47">
    <property type="entry name" value="METHYL VIOLOGEN RESISTANCE PROTEIN SMVA"/>
    <property type="match status" value="1"/>
</dbReference>
<dbReference type="InterPro" id="IPR036259">
    <property type="entry name" value="MFS_trans_sf"/>
</dbReference>
<feature type="compositionally biased region" description="Low complexity" evidence="8">
    <location>
        <begin position="522"/>
        <end position="536"/>
    </location>
</feature>
<feature type="transmembrane region" description="Helical" evidence="9">
    <location>
        <begin position="30"/>
        <end position="54"/>
    </location>
</feature>
<feature type="region of interest" description="Disordered" evidence="8">
    <location>
        <begin position="1"/>
        <end position="23"/>
    </location>
</feature>
<keyword evidence="5 9" id="KW-1133">Transmembrane helix</keyword>
<feature type="transmembrane region" description="Helical" evidence="9">
    <location>
        <begin position="349"/>
        <end position="366"/>
    </location>
</feature>
<organism evidence="11 12">
    <name type="scientific">Kitasatospora albolonga</name>
    <dbReference type="NCBI Taxonomy" id="68173"/>
    <lineage>
        <taxon>Bacteria</taxon>
        <taxon>Bacillati</taxon>
        <taxon>Actinomycetota</taxon>
        <taxon>Actinomycetes</taxon>
        <taxon>Kitasatosporales</taxon>
        <taxon>Streptomycetaceae</taxon>
        <taxon>Kitasatospora</taxon>
    </lineage>
</organism>
<dbReference type="EMBL" id="CP020563">
    <property type="protein sequence ID" value="ARF75916.1"/>
    <property type="molecule type" value="Genomic_DNA"/>
</dbReference>
<feature type="transmembrane region" description="Helical" evidence="9">
    <location>
        <begin position="321"/>
        <end position="342"/>
    </location>
</feature>
<keyword evidence="7" id="KW-0046">Antibiotic resistance</keyword>
<evidence type="ECO:0000259" key="10">
    <source>
        <dbReference type="PROSITE" id="PS50850"/>
    </source>
</evidence>
<sequence length="558" mass="57060">MPDITTESPIPAGASPAPAEPPRRAGRREWLGLFVLMLPTLLLALDATVLNLAIPQISADLRPTGTQVLWSVDIYGFMIAGLLVTMGTLGDRIGRRRLLMIGAFGFGLSSVLAAFSTGPEMLIAARALLGITGATLMPSTLALISNMFKDPRQRGVAISVWVTCFSVGVAVGPVLGGALLEWFWWGSVFLLAVPVMVLLLVVAPVLLPEYKDADAGRLDLASVVLSLVAVLPVIYGVKHLAEYGVGPLAFGSLAVGLFFGVVFVRRQRGLADPLLDLRLFADRAFGAALLVLLLGLGLMGGLYLFITQYLQLVEGLSPIEAGLWLLPAAGALIIASSLTPAVAQRVRPGYVVGGSLFLSVLGYGLVSQVGSVGGLPLLVTGFVLIYTGISPMMVLGTDLVVGSAPPEKAGSAAAMSEAGMEFGIALGIAGLGSVVTAVYRDELSGALASDLPASAADTAWDTLAGAESVARNLSGPAGAELLEQAREAFTSGLNLAAGLAGVIVTVLAVAAIVLLRHIPAGGEAPAGEPDAGTAAETDGETGGKAADGTAEAPEPSRT</sequence>
<feature type="transmembrane region" description="Helical" evidence="9">
    <location>
        <begin position="243"/>
        <end position="264"/>
    </location>
</feature>
<feature type="compositionally biased region" description="Low complexity" evidence="8">
    <location>
        <begin position="7"/>
        <end position="17"/>
    </location>
</feature>
<evidence type="ECO:0000256" key="5">
    <source>
        <dbReference type="ARBA" id="ARBA00022989"/>
    </source>
</evidence>
<dbReference type="GO" id="GO:0046677">
    <property type="term" value="P:response to antibiotic"/>
    <property type="evidence" value="ECO:0007669"/>
    <property type="project" value="UniProtKB-KW"/>
</dbReference>
<evidence type="ECO:0000256" key="2">
    <source>
        <dbReference type="ARBA" id="ARBA00022448"/>
    </source>
</evidence>
<evidence type="ECO:0000256" key="1">
    <source>
        <dbReference type="ARBA" id="ARBA00004651"/>
    </source>
</evidence>
<feature type="region of interest" description="Disordered" evidence="8">
    <location>
        <begin position="522"/>
        <end position="558"/>
    </location>
</feature>
<dbReference type="SUPFAM" id="SSF103473">
    <property type="entry name" value="MFS general substrate transporter"/>
    <property type="match status" value="1"/>
</dbReference>
<dbReference type="GO" id="GO:0005886">
    <property type="term" value="C:plasma membrane"/>
    <property type="evidence" value="ECO:0007669"/>
    <property type="project" value="UniProtKB-SubCell"/>
</dbReference>
<evidence type="ECO:0000256" key="8">
    <source>
        <dbReference type="SAM" id="MobiDB-lite"/>
    </source>
</evidence>
<dbReference type="KEGG" id="kab:B7C62_29345"/>
<keyword evidence="6 9" id="KW-0472">Membrane</keyword>
<evidence type="ECO:0000256" key="6">
    <source>
        <dbReference type="ARBA" id="ARBA00023136"/>
    </source>
</evidence>
<dbReference type="CDD" id="cd17321">
    <property type="entry name" value="MFS_MMR_MDR_like"/>
    <property type="match status" value="1"/>
</dbReference>
<protein>
    <submittedName>
        <fullName evidence="11">MFS transporter</fullName>
    </submittedName>
</protein>
<feature type="transmembrane region" description="Helical" evidence="9">
    <location>
        <begin position="378"/>
        <end position="401"/>
    </location>
</feature>
<feature type="transmembrane region" description="Helical" evidence="9">
    <location>
        <begin position="156"/>
        <end position="176"/>
    </location>
</feature>
<dbReference type="Proteomes" id="UP000192251">
    <property type="component" value="Chromosome"/>
</dbReference>
<feature type="transmembrane region" description="Helical" evidence="9">
    <location>
        <begin position="98"/>
        <end position="117"/>
    </location>
</feature>
<keyword evidence="3" id="KW-1003">Cell membrane</keyword>
<dbReference type="PROSITE" id="PS50850">
    <property type="entry name" value="MFS"/>
    <property type="match status" value="1"/>
</dbReference>
<feature type="transmembrane region" description="Helical" evidence="9">
    <location>
        <begin position="285"/>
        <end position="306"/>
    </location>
</feature>
<keyword evidence="2" id="KW-0813">Transport</keyword>
<dbReference type="InterPro" id="IPR020846">
    <property type="entry name" value="MFS_dom"/>
</dbReference>
<dbReference type="Pfam" id="PF07690">
    <property type="entry name" value="MFS_1"/>
    <property type="match status" value="1"/>
</dbReference>
<feature type="domain" description="Major facilitator superfamily (MFS) profile" evidence="10">
    <location>
        <begin position="32"/>
        <end position="519"/>
    </location>
</feature>